<dbReference type="PROSITE" id="PS51257">
    <property type="entry name" value="PROKAR_LIPOPROTEIN"/>
    <property type="match status" value="1"/>
</dbReference>
<evidence type="ECO:0000313" key="2">
    <source>
        <dbReference type="Proteomes" id="UP000254084"/>
    </source>
</evidence>
<reference evidence="1 2" key="1">
    <citation type="submission" date="2018-06" db="EMBL/GenBank/DDBJ databases">
        <authorList>
            <consortium name="Pathogen Informatics"/>
            <person name="Doyle S."/>
        </authorList>
    </citation>
    <scope>NUCLEOTIDE SEQUENCE [LARGE SCALE GENOMIC DNA]</scope>
    <source>
        <strain evidence="1 2">NCTC10860</strain>
    </source>
</reference>
<dbReference type="AlphaFoldDB" id="A0A379K2Z0"/>
<dbReference type="EMBL" id="UGUW01000004">
    <property type="protein sequence ID" value="SUD58844.1"/>
    <property type="molecule type" value="Genomic_DNA"/>
</dbReference>
<name>A0A379K2Z0_ECTOL</name>
<evidence type="ECO:0000313" key="1">
    <source>
        <dbReference type="EMBL" id="SUD58844.1"/>
    </source>
</evidence>
<dbReference type="AntiFam" id="ANF00006">
    <property type="entry name" value="Translation of CRISPR region"/>
</dbReference>
<dbReference type="Proteomes" id="UP000254084">
    <property type="component" value="Unassembled WGS sequence"/>
</dbReference>
<dbReference type="AntiFam" id="ANF00057">
    <property type="entry name" value="Translation of E. coli type CRISPR repeat"/>
</dbReference>
<proteinExistence type="predicted"/>
<gene>
    <name evidence="1" type="ORF">NCTC10860_01097</name>
</gene>
<protein>
    <submittedName>
        <fullName evidence="1">Domain of uncharacterized function (DUF2825)</fullName>
    </submittedName>
</protein>
<accession>A0A379K2Z0</accession>
<organism evidence="1 2">
    <name type="scientific">Ectopseudomonas oleovorans</name>
    <name type="common">Pseudomonas oleovorans</name>
    <dbReference type="NCBI Taxonomy" id="301"/>
    <lineage>
        <taxon>Bacteria</taxon>
        <taxon>Pseudomonadati</taxon>
        <taxon>Pseudomonadota</taxon>
        <taxon>Gammaproteobacteria</taxon>
        <taxon>Pseudomonadales</taxon>
        <taxon>Pseudomonadaceae</taxon>
        <taxon>Ectopseudomonas</taxon>
    </lineage>
</organism>
<sequence length="260" mass="28222">MKRDGRFIPAGAGNTSGAACAVLSASVHPRWRGEHAYRQVQGNEDAGSSPLARGTHLQLSLGNLQIRFIPAGAGNTNWSREVQRFSSVHPRWRGEHRLGQTLPPLSHGSSPLARGTLSTAMVKVTAERFIPAGAGNTKNISHSIRSTTVHPRWRGEHIGHDARRPFRAGSSPLARGTRSLRFAILAAIRFIPAGAGNTAQARFDTANGTVHPRWRGEHSWAPQIVPLGVRFIPAGAGNTSRADQGCLFQPVHPRWRGEHR</sequence>